<dbReference type="Proteomes" id="UP000187203">
    <property type="component" value="Unassembled WGS sequence"/>
</dbReference>
<accession>A0A1R3I494</accession>
<proteinExistence type="predicted"/>
<reference evidence="3" key="1">
    <citation type="submission" date="2013-09" db="EMBL/GenBank/DDBJ databases">
        <title>Corchorus olitorius genome sequencing.</title>
        <authorList>
            <person name="Alam M."/>
            <person name="Haque M.S."/>
            <person name="Islam M.S."/>
            <person name="Emdad E.M."/>
            <person name="Islam M.M."/>
            <person name="Ahmed B."/>
            <person name="Halim A."/>
            <person name="Hossen Q.M.M."/>
            <person name="Hossain M.Z."/>
            <person name="Ahmed R."/>
            <person name="Khan M.M."/>
            <person name="Islam R."/>
            <person name="Rashid M.M."/>
            <person name="Khan S.A."/>
            <person name="Rahman M.S."/>
            <person name="Alam M."/>
            <person name="Yahiya A.S."/>
            <person name="Khan M.S."/>
            <person name="Azam M.S."/>
            <person name="Haque T."/>
            <person name="Lashkar M.Z.H."/>
            <person name="Akhand A.I."/>
            <person name="Morshed G."/>
            <person name="Roy S."/>
            <person name="Uddin K.S."/>
            <person name="Rabeya T."/>
            <person name="Hossain A.S."/>
            <person name="Chowdhury A."/>
            <person name="Snigdha A.R."/>
            <person name="Mortoza M.S."/>
            <person name="Matin S.A."/>
            <person name="Hoque S.M.E."/>
            <person name="Islam M.K."/>
            <person name="Roy D.K."/>
            <person name="Haider R."/>
            <person name="Moosa M.M."/>
            <person name="Elias S.M."/>
            <person name="Hasan A.M."/>
            <person name="Jahan S."/>
            <person name="Shafiuddin M."/>
            <person name="Mahmood N."/>
            <person name="Shommy N.S."/>
        </authorList>
    </citation>
    <scope>NUCLEOTIDE SEQUENCE [LARGE SCALE GENOMIC DNA]</scope>
    <source>
        <strain evidence="3">cv. O-4</strain>
    </source>
</reference>
<comment type="caution">
    <text evidence="2">The sequence shown here is derived from an EMBL/GenBank/DDBJ whole genome shotgun (WGS) entry which is preliminary data.</text>
</comment>
<dbReference type="EMBL" id="AWUE01018946">
    <property type="protein sequence ID" value="OMO77388.1"/>
    <property type="molecule type" value="Genomic_DNA"/>
</dbReference>
<protein>
    <submittedName>
        <fullName evidence="2">Uncharacterized protein</fullName>
    </submittedName>
</protein>
<name>A0A1R3I494_9ROSI</name>
<sequence length="106" mass="12029">MTRNFPLPNLNLQNSNLPKFSTRNWKTGKKGDSNDRLSPSLDSRLQGKLGKGRKRLSWLGEGSVELRKSLEKNVLGVMRLSFKLNCQACPFDDFLPLSFPCYLNVV</sequence>
<keyword evidence="3" id="KW-1185">Reference proteome</keyword>
<evidence type="ECO:0000256" key="1">
    <source>
        <dbReference type="SAM" id="MobiDB-lite"/>
    </source>
</evidence>
<feature type="region of interest" description="Disordered" evidence="1">
    <location>
        <begin position="1"/>
        <end position="48"/>
    </location>
</feature>
<evidence type="ECO:0000313" key="3">
    <source>
        <dbReference type="Proteomes" id="UP000187203"/>
    </source>
</evidence>
<organism evidence="2 3">
    <name type="scientific">Corchorus olitorius</name>
    <dbReference type="NCBI Taxonomy" id="93759"/>
    <lineage>
        <taxon>Eukaryota</taxon>
        <taxon>Viridiplantae</taxon>
        <taxon>Streptophyta</taxon>
        <taxon>Embryophyta</taxon>
        <taxon>Tracheophyta</taxon>
        <taxon>Spermatophyta</taxon>
        <taxon>Magnoliopsida</taxon>
        <taxon>eudicotyledons</taxon>
        <taxon>Gunneridae</taxon>
        <taxon>Pentapetalae</taxon>
        <taxon>rosids</taxon>
        <taxon>malvids</taxon>
        <taxon>Malvales</taxon>
        <taxon>Malvaceae</taxon>
        <taxon>Grewioideae</taxon>
        <taxon>Apeibeae</taxon>
        <taxon>Corchorus</taxon>
    </lineage>
</organism>
<feature type="compositionally biased region" description="Low complexity" evidence="1">
    <location>
        <begin position="1"/>
        <end position="18"/>
    </location>
</feature>
<gene>
    <name evidence="2" type="ORF">COLO4_25211</name>
</gene>
<dbReference type="AlphaFoldDB" id="A0A1R3I494"/>
<evidence type="ECO:0000313" key="2">
    <source>
        <dbReference type="EMBL" id="OMO77388.1"/>
    </source>
</evidence>